<dbReference type="RefSeq" id="WP_354313955.1">
    <property type="nucleotide sequence ID" value="NZ_JBEPME010000005.1"/>
</dbReference>
<feature type="transmembrane region" description="Helical" evidence="1">
    <location>
        <begin position="83"/>
        <end position="108"/>
    </location>
</feature>
<proteinExistence type="predicted"/>
<accession>A0ABV2KB91</accession>
<feature type="transmembrane region" description="Helical" evidence="1">
    <location>
        <begin position="163"/>
        <end position="185"/>
    </location>
</feature>
<keyword evidence="1" id="KW-0812">Transmembrane</keyword>
<keyword evidence="1" id="KW-0472">Membrane</keyword>
<reference evidence="2 3" key="1">
    <citation type="submission" date="2024-06" db="EMBL/GenBank/DDBJ databases">
        <title>Sorghum-associated microbial communities from plants grown in Nebraska, USA.</title>
        <authorList>
            <person name="Schachtman D."/>
        </authorList>
    </citation>
    <scope>NUCLEOTIDE SEQUENCE [LARGE SCALE GENOMIC DNA]</scope>
    <source>
        <strain evidence="2 3">1288</strain>
    </source>
</reference>
<dbReference type="Proteomes" id="UP001549104">
    <property type="component" value="Unassembled WGS sequence"/>
</dbReference>
<feature type="transmembrane region" description="Helical" evidence="1">
    <location>
        <begin position="197"/>
        <end position="217"/>
    </location>
</feature>
<name>A0ABV2KB91_SPOPS</name>
<keyword evidence="3" id="KW-1185">Reference proteome</keyword>
<evidence type="ECO:0000313" key="2">
    <source>
        <dbReference type="EMBL" id="MET3658327.1"/>
    </source>
</evidence>
<feature type="transmembrane region" description="Helical" evidence="1">
    <location>
        <begin position="120"/>
        <end position="151"/>
    </location>
</feature>
<keyword evidence="1" id="KW-1133">Transmembrane helix</keyword>
<feature type="transmembrane region" description="Helical" evidence="1">
    <location>
        <begin position="41"/>
        <end position="62"/>
    </location>
</feature>
<sequence>MNIFNSFTMQYSNLEDLPKILSGIFDLVKKYTELPNEFKNVMNFILFALLLFILTIGVRFIVRSLSIQAFDIKLHHKTEHSRLQVSKFVAQLIISTAFLVYLQIMLAIVSNEIQIFKSIYLAGILFIMIFLLLFVLNIAALEILVIFYVNIKQNRYGLITNRLKDIAIVSAVFLNALINSFVISNSLESSSFSFMELLSSFLFTLIISIIVLTYILSKNRKVNFLYKESTATKPECSLYLDYMINENTILLHNEDRTIYVIKEDQNGSAKYEVFEKV</sequence>
<gene>
    <name evidence="2" type="ORF">ABIC55_003444</name>
</gene>
<evidence type="ECO:0000313" key="3">
    <source>
        <dbReference type="Proteomes" id="UP001549104"/>
    </source>
</evidence>
<organism evidence="2 3">
    <name type="scientific">Sporosarcina psychrophila</name>
    <name type="common">Bacillus psychrophilus</name>
    <dbReference type="NCBI Taxonomy" id="1476"/>
    <lineage>
        <taxon>Bacteria</taxon>
        <taxon>Bacillati</taxon>
        <taxon>Bacillota</taxon>
        <taxon>Bacilli</taxon>
        <taxon>Bacillales</taxon>
        <taxon>Caryophanaceae</taxon>
        <taxon>Sporosarcina</taxon>
    </lineage>
</organism>
<dbReference type="EMBL" id="JBEPME010000005">
    <property type="protein sequence ID" value="MET3658327.1"/>
    <property type="molecule type" value="Genomic_DNA"/>
</dbReference>
<comment type="caution">
    <text evidence="2">The sequence shown here is derived from an EMBL/GenBank/DDBJ whole genome shotgun (WGS) entry which is preliminary data.</text>
</comment>
<evidence type="ECO:0000256" key="1">
    <source>
        <dbReference type="SAM" id="Phobius"/>
    </source>
</evidence>
<protein>
    <submittedName>
        <fullName evidence="2">Membrane protein YqjE</fullName>
    </submittedName>
</protein>